<feature type="domain" description="Glycine cleavage system P-protein N-terminal" evidence="2">
    <location>
        <begin position="7"/>
        <end position="449"/>
    </location>
</feature>
<dbReference type="PANTHER" id="PTHR42806:SF1">
    <property type="entry name" value="GLYCINE DEHYDROGENASE (DECARBOXYLATING)"/>
    <property type="match status" value="1"/>
</dbReference>
<protein>
    <submittedName>
        <fullName evidence="3">Glycine dehydrogenase (Aminomethyl-transferring)</fullName>
    </submittedName>
</protein>
<comment type="caution">
    <text evidence="3">The sequence shown here is derived from an EMBL/GenBank/DDBJ whole genome shotgun (WGS) entry which is preliminary data.</text>
</comment>
<dbReference type="PANTHER" id="PTHR42806">
    <property type="entry name" value="GLYCINE CLEAVAGE SYSTEM P-PROTEIN"/>
    <property type="match status" value="1"/>
</dbReference>
<evidence type="ECO:0000256" key="1">
    <source>
        <dbReference type="ARBA" id="ARBA00023002"/>
    </source>
</evidence>
<sequence length="457" mass="48630">MPNSTPTARALMLAAVGVDDVEELFEQIPPDHRISRPLGLPPGIRSEATLDRLMRGLLSRNRSISDVINFLGAGLWQHHVPAVCDEIAGRSEFLTNVWGTPSSDVGRNQAWFEYASQLGELVGMEFVGLPVYSWGAAAGYAARMAARMTGRGEVVVAGPMDPERLAVLRTLCGPAEMERSLTLRTVGYDPATGRADLDAIAAAIGPATAAVYIENPNFLGMLEADAGEIAGLARAAGAETIVGVDPISLGLLAAPSTYGADIIVGTTQPLGVHMHAGGGIGGFIATRDDERYARQYPTLQSSLAATRRPGERSFGMTLFHQTSYGSREDGNDWTGNSVYLWAVVNAVYMALMGPQGFAEIGTTISANSAWAADRIAQVPGVRVRWRGFFKEFVVDFSDTGRTVTEINAALRSADIFGGKDLSTDFPELGQSALYCVTEVHTAEDIHALVAGLKEALA</sequence>
<dbReference type="Gene3D" id="3.40.640.10">
    <property type="entry name" value="Type I PLP-dependent aspartate aminotransferase-like (Major domain)"/>
    <property type="match status" value="1"/>
</dbReference>
<dbReference type="OrthoDB" id="9801272at2"/>
<keyword evidence="4" id="KW-1185">Reference proteome</keyword>
<gene>
    <name evidence="3" type="ORF">CG716_26230</name>
</gene>
<dbReference type="InterPro" id="IPR015424">
    <property type="entry name" value="PyrdxlP-dep_Trfase"/>
</dbReference>
<dbReference type="GO" id="GO:0009116">
    <property type="term" value="P:nucleoside metabolic process"/>
    <property type="evidence" value="ECO:0007669"/>
    <property type="project" value="InterPro"/>
</dbReference>
<dbReference type="Pfam" id="PF02347">
    <property type="entry name" value="GDC-P"/>
    <property type="match status" value="1"/>
</dbReference>
<dbReference type="EMBL" id="NOZR01000031">
    <property type="protein sequence ID" value="OYN75231.1"/>
    <property type="molecule type" value="Genomic_DNA"/>
</dbReference>
<dbReference type="SUPFAM" id="SSF53383">
    <property type="entry name" value="PLP-dependent transferases"/>
    <property type="match status" value="1"/>
</dbReference>
<evidence type="ECO:0000313" key="3">
    <source>
        <dbReference type="EMBL" id="OYN75231.1"/>
    </source>
</evidence>
<dbReference type="Proteomes" id="UP000216063">
    <property type="component" value="Unassembled WGS sequence"/>
</dbReference>
<dbReference type="InterPro" id="IPR015422">
    <property type="entry name" value="PyrdxlP-dep_Trfase_small"/>
</dbReference>
<dbReference type="Gene3D" id="3.90.1150.10">
    <property type="entry name" value="Aspartate Aminotransferase, domain 1"/>
    <property type="match status" value="1"/>
</dbReference>
<dbReference type="GO" id="GO:0004375">
    <property type="term" value="F:glycine dehydrogenase (decarboxylating) activity"/>
    <property type="evidence" value="ECO:0007669"/>
    <property type="project" value="InterPro"/>
</dbReference>
<organism evidence="3 4">
    <name type="scientific">Mycolicibacterium sphagni</name>
    <dbReference type="NCBI Taxonomy" id="1786"/>
    <lineage>
        <taxon>Bacteria</taxon>
        <taxon>Bacillati</taxon>
        <taxon>Actinomycetota</taxon>
        <taxon>Actinomycetes</taxon>
        <taxon>Mycobacteriales</taxon>
        <taxon>Mycobacteriaceae</taxon>
        <taxon>Mycolicibacterium</taxon>
    </lineage>
</organism>
<name>A0A255D9D6_9MYCO</name>
<dbReference type="InterPro" id="IPR023010">
    <property type="entry name" value="GcvPA"/>
</dbReference>
<dbReference type="AlphaFoldDB" id="A0A255D9D6"/>
<dbReference type="InterPro" id="IPR049315">
    <property type="entry name" value="GDC-P_N"/>
</dbReference>
<evidence type="ECO:0000259" key="2">
    <source>
        <dbReference type="Pfam" id="PF02347"/>
    </source>
</evidence>
<dbReference type="NCBIfam" id="NF001696">
    <property type="entry name" value="PRK00451.1"/>
    <property type="match status" value="1"/>
</dbReference>
<keyword evidence="1" id="KW-0560">Oxidoreductase</keyword>
<reference evidence="3 4" key="1">
    <citation type="submission" date="2017-07" db="EMBL/GenBank/DDBJ databases">
        <title>The new phylogeny of genus Mycobacterium.</title>
        <authorList>
            <person name="Tortoli E."/>
            <person name="Trovato A."/>
            <person name="Cirillo D.M."/>
        </authorList>
    </citation>
    <scope>NUCLEOTIDE SEQUENCE [LARGE SCALE GENOMIC DNA]</scope>
    <source>
        <strain evidence="3 4">ATCC 33027</strain>
    </source>
</reference>
<accession>A0A255D9D6</accession>
<proteinExistence type="predicted"/>
<evidence type="ECO:0000313" key="4">
    <source>
        <dbReference type="Proteomes" id="UP000216063"/>
    </source>
</evidence>
<dbReference type="InterPro" id="IPR015421">
    <property type="entry name" value="PyrdxlP-dep_Trfase_major"/>
</dbReference>